<dbReference type="PANTHER" id="PTHR46890:SF48">
    <property type="entry name" value="RNA-DIRECTED DNA POLYMERASE"/>
    <property type="match status" value="1"/>
</dbReference>
<evidence type="ECO:0000313" key="2">
    <source>
        <dbReference type="EMBL" id="CAA7037235.1"/>
    </source>
</evidence>
<protein>
    <recommendedName>
        <fullName evidence="1">Reverse transcriptase domain-containing protein</fullName>
    </recommendedName>
</protein>
<dbReference type="EMBL" id="CACVBM020001173">
    <property type="protein sequence ID" value="CAA7037235.1"/>
    <property type="molecule type" value="Genomic_DNA"/>
</dbReference>
<evidence type="ECO:0000313" key="3">
    <source>
        <dbReference type="Proteomes" id="UP000467841"/>
    </source>
</evidence>
<dbReference type="OrthoDB" id="1748430at2759"/>
<dbReference type="CDD" id="cd01650">
    <property type="entry name" value="RT_nLTR_like"/>
    <property type="match status" value="1"/>
</dbReference>
<dbReference type="InterPro" id="IPR000477">
    <property type="entry name" value="RT_dom"/>
</dbReference>
<dbReference type="PANTHER" id="PTHR46890">
    <property type="entry name" value="NON-LTR RETROLELEMENT REVERSE TRANSCRIPTASE-LIKE PROTEIN-RELATED"/>
    <property type="match status" value="1"/>
</dbReference>
<proteinExistence type="predicted"/>
<dbReference type="SUPFAM" id="SSF56672">
    <property type="entry name" value="DNA/RNA polymerases"/>
    <property type="match status" value="1"/>
</dbReference>
<accession>A0A6D2J898</accession>
<feature type="domain" description="Reverse transcriptase" evidence="1">
    <location>
        <begin position="177"/>
        <end position="372"/>
    </location>
</feature>
<gene>
    <name evidence="2" type="ORF">MERR_LOCUS24470</name>
</gene>
<comment type="caution">
    <text evidence="2">The sequence shown here is derived from an EMBL/GenBank/DDBJ whole genome shotgun (WGS) entry which is preliminary data.</text>
</comment>
<organism evidence="2 3">
    <name type="scientific">Microthlaspi erraticum</name>
    <dbReference type="NCBI Taxonomy" id="1685480"/>
    <lineage>
        <taxon>Eukaryota</taxon>
        <taxon>Viridiplantae</taxon>
        <taxon>Streptophyta</taxon>
        <taxon>Embryophyta</taxon>
        <taxon>Tracheophyta</taxon>
        <taxon>Spermatophyta</taxon>
        <taxon>Magnoliopsida</taxon>
        <taxon>eudicotyledons</taxon>
        <taxon>Gunneridae</taxon>
        <taxon>Pentapetalae</taxon>
        <taxon>rosids</taxon>
        <taxon>malvids</taxon>
        <taxon>Brassicales</taxon>
        <taxon>Brassicaceae</taxon>
        <taxon>Coluteocarpeae</taxon>
        <taxon>Microthlaspi</taxon>
    </lineage>
</organism>
<sequence length="372" mass="43409">MELEPGPVGDPRKRPFRFEAAWLKHPGFKQMLEISWNKDMETPRALEKLKVALKKWNRDVFGDIQKRKEVLLDDIKAIQDELELIPTDALLDREEQLLKEMDEILEQEEIMWFQKSREKWIALGDHNTSRPFAATEVEKAVRSMGRYKAPGPDGYQPIFYQENWKVVGEFVARFALEFFRTGELKRGTNDAIVVLIPKVMKPEKITQFRPISLCNVLFKTITKTMVMRLKKVMQKLIGPAQSSFIPGRLSADNIVLVQEAVHSMKKKKGRRGWMLLKLDLEKAYDRIRWDFLEDTLKSAGLPESWIQWILQCVTGPDMSLLWNGERTEAFQPQRGLRQGDPLSPYLFVLCMERLCHLIDKSVIGKKWKPIRL</sequence>
<dbReference type="AlphaFoldDB" id="A0A6D2J898"/>
<dbReference type="Proteomes" id="UP000467841">
    <property type="component" value="Unassembled WGS sequence"/>
</dbReference>
<keyword evidence="3" id="KW-1185">Reference proteome</keyword>
<dbReference type="PROSITE" id="PS50878">
    <property type="entry name" value="RT_POL"/>
    <property type="match status" value="1"/>
</dbReference>
<dbReference type="Pfam" id="PF00078">
    <property type="entry name" value="RVT_1"/>
    <property type="match status" value="1"/>
</dbReference>
<dbReference type="InterPro" id="IPR052343">
    <property type="entry name" value="Retrotransposon-Effector_Assoc"/>
</dbReference>
<reference evidence="2" key="1">
    <citation type="submission" date="2020-01" db="EMBL/GenBank/DDBJ databases">
        <authorList>
            <person name="Mishra B."/>
        </authorList>
    </citation>
    <scope>NUCLEOTIDE SEQUENCE [LARGE SCALE GENOMIC DNA]</scope>
</reference>
<evidence type="ECO:0000259" key="1">
    <source>
        <dbReference type="PROSITE" id="PS50878"/>
    </source>
</evidence>
<name>A0A6D2J898_9BRAS</name>
<dbReference type="InterPro" id="IPR043502">
    <property type="entry name" value="DNA/RNA_pol_sf"/>
</dbReference>